<organism evidence="3 4">
    <name type="scientific">Synechocystis salina LEGE 00031</name>
    <dbReference type="NCBI Taxonomy" id="1828736"/>
    <lineage>
        <taxon>Bacteria</taxon>
        <taxon>Bacillati</taxon>
        <taxon>Cyanobacteriota</taxon>
        <taxon>Cyanophyceae</taxon>
        <taxon>Synechococcales</taxon>
        <taxon>Merismopediaceae</taxon>
        <taxon>Synechocystis</taxon>
    </lineage>
</organism>
<comment type="catalytic activity">
    <reaction evidence="2">
        <text>1,6-anhydro-N-acetyl-beta-muramate + ATP + H2O = N-acetyl-D-muramate 6-phosphate + ADP + H(+)</text>
        <dbReference type="Rhea" id="RHEA:24952"/>
        <dbReference type="ChEBI" id="CHEBI:15377"/>
        <dbReference type="ChEBI" id="CHEBI:15378"/>
        <dbReference type="ChEBI" id="CHEBI:30616"/>
        <dbReference type="ChEBI" id="CHEBI:58690"/>
        <dbReference type="ChEBI" id="CHEBI:58722"/>
        <dbReference type="ChEBI" id="CHEBI:456216"/>
        <dbReference type="EC" id="2.7.1.170"/>
    </reaction>
</comment>
<comment type="pathway">
    <text evidence="2">Cell wall biogenesis; peptidoglycan recycling.</text>
</comment>
<evidence type="ECO:0000256" key="2">
    <source>
        <dbReference type="HAMAP-Rule" id="MF_01270"/>
    </source>
</evidence>
<keyword evidence="2 3" id="KW-0808">Transferase</keyword>
<dbReference type="EC" id="2.7.1.170" evidence="2"/>
<feature type="binding site" evidence="2">
    <location>
        <begin position="9"/>
        <end position="16"/>
    </location>
    <ligand>
        <name>ATP</name>
        <dbReference type="ChEBI" id="CHEBI:30616"/>
    </ligand>
</feature>
<dbReference type="PANTHER" id="PTHR30605:SF0">
    <property type="entry name" value="ANHYDRO-N-ACETYLMURAMIC ACID KINASE"/>
    <property type="match status" value="1"/>
</dbReference>
<dbReference type="EMBL" id="JADEVV010000046">
    <property type="protein sequence ID" value="MBE9255018.1"/>
    <property type="molecule type" value="Genomic_DNA"/>
</dbReference>
<evidence type="ECO:0000313" key="4">
    <source>
        <dbReference type="Proteomes" id="UP000658720"/>
    </source>
</evidence>
<evidence type="ECO:0000313" key="3">
    <source>
        <dbReference type="EMBL" id="MBE9255018.1"/>
    </source>
</evidence>
<dbReference type="InterPro" id="IPR005338">
    <property type="entry name" value="Anhydro_N_Ac-Mur_kinase"/>
</dbReference>
<comment type="function">
    <text evidence="2">Catalyzes the specific phosphorylation of 1,6-anhydro-N-acetylmuramic acid (anhMurNAc) with the simultaneous cleavage of the 1,6-anhydro ring, generating MurNAc-6-P. Is required for the utilization of anhMurNAc either imported from the medium or derived from its own cell wall murein, and thus plays a role in cell wall recycling.</text>
</comment>
<comment type="similarity">
    <text evidence="2">Belongs to the anhydro-N-acetylmuramic acid kinase family.</text>
</comment>
<gene>
    <name evidence="2" type="primary">anmK</name>
    <name evidence="3" type="ORF">IQ217_14450</name>
</gene>
<keyword evidence="1 2" id="KW-0418">Kinase</keyword>
<keyword evidence="4" id="KW-1185">Reference proteome</keyword>
<protein>
    <recommendedName>
        <fullName evidence="2">Anhydro-N-acetylmuramic acid kinase</fullName>
        <ecNumber evidence="2">2.7.1.170</ecNumber>
    </recommendedName>
    <alternativeName>
        <fullName evidence="2">AnhMurNAc kinase</fullName>
    </alternativeName>
</protein>
<dbReference type="Gene3D" id="3.30.420.40">
    <property type="match status" value="2"/>
</dbReference>
<dbReference type="InterPro" id="IPR043129">
    <property type="entry name" value="ATPase_NBD"/>
</dbReference>
<dbReference type="Proteomes" id="UP000658720">
    <property type="component" value="Unassembled WGS sequence"/>
</dbReference>
<keyword evidence="2" id="KW-0547">Nucleotide-binding</keyword>
<dbReference type="HAMAP" id="MF_01270">
    <property type="entry name" value="AnhMurNAc_kinase"/>
    <property type="match status" value="1"/>
</dbReference>
<evidence type="ECO:0000256" key="1">
    <source>
        <dbReference type="ARBA" id="ARBA00022777"/>
    </source>
</evidence>
<name>A0ABR9VVT5_9SYNC</name>
<keyword evidence="2" id="KW-0119">Carbohydrate metabolism</keyword>
<dbReference type="Pfam" id="PF03702">
    <property type="entry name" value="AnmK"/>
    <property type="match status" value="1"/>
</dbReference>
<dbReference type="NCBIfam" id="NF007148">
    <property type="entry name" value="PRK09585.3-2"/>
    <property type="match status" value="1"/>
</dbReference>
<keyword evidence="2" id="KW-0067">ATP-binding</keyword>
<accession>A0ABR9VVT5</accession>
<comment type="caution">
    <text evidence="3">The sequence shown here is derived from an EMBL/GenBank/DDBJ whole genome shotgun (WGS) entry which is preliminary data.</text>
</comment>
<dbReference type="RefSeq" id="WP_194020485.1">
    <property type="nucleotide sequence ID" value="NZ_JADEVV010000046.1"/>
</dbReference>
<sequence>MYCIGLISGTSVDGIDACLVEITGSGLDLRVDLLRGETYGYPTGLRQQILDLCGGKPTSPEAIALVDDNIAKEFAQAAQKIQQSLPPADLIGSHGQTIFHRPPNAENSLSLGYSWQLGRGEAIASLTGLTTVSNFRAADIAAGGQGAPLVSKIDVCLLSDQDEHRCVQNLGGIGNVTYLPPRSQTHWQEKICGWDTGPANVLVDLAVQKFTRGEKTYDQGGQWAAQGQPRQALVDQWLQEPFFEQCPPKSTGRELFGAQYLDNCWIEAQRQGLNETDFLATLTEFTARSVVTEYQRFLPQLPDRLLLCGGGAHNLYLRERLQYHLGPNTKIQRTDDVGLNSDFKEAIAFAVLAYWRFQEQFPGNVPLVTGASQDCLLGDIHLAPGRNRFD</sequence>
<reference evidence="3 4" key="1">
    <citation type="submission" date="2020-10" db="EMBL/GenBank/DDBJ databases">
        <authorList>
            <person name="Castelo-Branco R."/>
            <person name="Eusebio N."/>
            <person name="Adriana R."/>
            <person name="Vieira A."/>
            <person name="Brugerolle De Fraissinette N."/>
            <person name="Rezende De Castro R."/>
            <person name="Schneider M.P."/>
            <person name="Vasconcelos V."/>
            <person name="Leao P.N."/>
        </authorList>
    </citation>
    <scope>NUCLEOTIDE SEQUENCE [LARGE SCALE GENOMIC DNA]</scope>
    <source>
        <strain evidence="3 4">LEGE 00031</strain>
    </source>
</reference>
<dbReference type="SUPFAM" id="SSF53067">
    <property type="entry name" value="Actin-like ATPase domain"/>
    <property type="match status" value="1"/>
</dbReference>
<dbReference type="NCBIfam" id="NF007143">
    <property type="entry name" value="PRK09585.2-2"/>
    <property type="match status" value="1"/>
</dbReference>
<dbReference type="PANTHER" id="PTHR30605">
    <property type="entry name" value="ANHYDRO-N-ACETYLMURAMIC ACID KINASE"/>
    <property type="match status" value="1"/>
</dbReference>
<dbReference type="CDD" id="cd24050">
    <property type="entry name" value="ASKHA_NBD_ANMK"/>
    <property type="match status" value="1"/>
</dbReference>
<proteinExistence type="inferred from homology"/>
<dbReference type="GO" id="GO:0016301">
    <property type="term" value="F:kinase activity"/>
    <property type="evidence" value="ECO:0007669"/>
    <property type="project" value="UniProtKB-KW"/>
</dbReference>
<comment type="pathway">
    <text evidence="2">Amino-sugar metabolism; 1,6-anhydro-N-acetylmuramate degradation.</text>
</comment>